<dbReference type="InterPro" id="IPR051187">
    <property type="entry name" value="Pre-mRNA_3'-end_processing_reg"/>
</dbReference>
<proteinExistence type="inferred from homology"/>
<evidence type="ECO:0000256" key="3">
    <source>
        <dbReference type="ARBA" id="ARBA00022664"/>
    </source>
</evidence>
<feature type="compositionally biased region" description="Polar residues" evidence="5">
    <location>
        <begin position="315"/>
        <end position="326"/>
    </location>
</feature>
<feature type="region of interest" description="Disordered" evidence="5">
    <location>
        <begin position="284"/>
        <end position="343"/>
    </location>
</feature>
<comment type="similarity">
    <text evidence="2">Belongs to the FIP1 family.</text>
</comment>
<dbReference type="GO" id="GO:0006397">
    <property type="term" value="P:mRNA processing"/>
    <property type="evidence" value="ECO:0007669"/>
    <property type="project" value="UniProtKB-KW"/>
</dbReference>
<dbReference type="PANTHER" id="PTHR13484">
    <property type="entry name" value="FIP1-LIKE 1 PROTEIN"/>
    <property type="match status" value="1"/>
</dbReference>
<feature type="domain" description="Pre-mRNA polyadenylation factor Fip1" evidence="6">
    <location>
        <begin position="146"/>
        <end position="189"/>
    </location>
</feature>
<dbReference type="OrthoDB" id="1917198at2759"/>
<name>A0A6A6GMZ3_9PEZI</name>
<protein>
    <submittedName>
        <fullName evidence="7">Fip1 motif-domain-containing protein</fullName>
    </submittedName>
</protein>
<organism evidence="7 8">
    <name type="scientific">Elsinoe ampelina</name>
    <dbReference type="NCBI Taxonomy" id="302913"/>
    <lineage>
        <taxon>Eukaryota</taxon>
        <taxon>Fungi</taxon>
        <taxon>Dikarya</taxon>
        <taxon>Ascomycota</taxon>
        <taxon>Pezizomycotina</taxon>
        <taxon>Dothideomycetes</taxon>
        <taxon>Dothideomycetidae</taxon>
        <taxon>Myriangiales</taxon>
        <taxon>Elsinoaceae</taxon>
        <taxon>Elsinoe</taxon>
    </lineage>
</organism>
<evidence type="ECO:0000313" key="7">
    <source>
        <dbReference type="EMBL" id="KAF2227037.1"/>
    </source>
</evidence>
<comment type="subcellular location">
    <subcellularLocation>
        <location evidence="1">Nucleus</location>
    </subcellularLocation>
</comment>
<dbReference type="Pfam" id="PF05182">
    <property type="entry name" value="Fip1"/>
    <property type="match status" value="1"/>
</dbReference>
<dbReference type="Proteomes" id="UP000799538">
    <property type="component" value="Unassembled WGS sequence"/>
</dbReference>
<feature type="compositionally biased region" description="Polar residues" evidence="5">
    <location>
        <begin position="16"/>
        <end position="29"/>
    </location>
</feature>
<keyword evidence="3" id="KW-0507">mRNA processing</keyword>
<dbReference type="EMBL" id="ML992502">
    <property type="protein sequence ID" value="KAF2227037.1"/>
    <property type="molecule type" value="Genomic_DNA"/>
</dbReference>
<dbReference type="PANTHER" id="PTHR13484:SF0">
    <property type="entry name" value="PRE-MRNA 3'-END-PROCESSING FACTOR FIP1"/>
    <property type="match status" value="1"/>
</dbReference>
<keyword evidence="8" id="KW-1185">Reference proteome</keyword>
<sequence>MEDDEDDIYGTEAVNGGTNETTAQTNGHSATVKVEEPGDADMDDEEEEEDDSESDIDIITERKDAPGQPSQDFKRVKQEPVRISSAPEALPTRGAAPTTIKSETTFVGGKLAVQDGSKYPEYRSSTIKLDDTPIYDPAGKPITEIDLDADVAMETKPWRVPGTDPTDFFNYGFDEFTWVQYCMKQKEMREQVSGLKNEHKQFEAMFGGGSGGGGGGGMPPMPAMPGMPDMNPEMMTQMMSTMQAQGIDPSQMDFGSFMQQMQQMGMPGMPGMGGMGGNFGGQNMQHQNSGQGYNQQQFQGNQGFGGGTPQPQQNLEGYSPQQLAMLQQQQGGGGRGRGRGRRW</sequence>
<gene>
    <name evidence="7" type="ORF">BDZ85DRAFT_316465</name>
</gene>
<evidence type="ECO:0000256" key="2">
    <source>
        <dbReference type="ARBA" id="ARBA00007459"/>
    </source>
</evidence>
<accession>A0A6A6GMZ3</accession>
<evidence type="ECO:0000256" key="1">
    <source>
        <dbReference type="ARBA" id="ARBA00004123"/>
    </source>
</evidence>
<feature type="compositionally biased region" description="Low complexity" evidence="5">
    <location>
        <begin position="284"/>
        <end position="301"/>
    </location>
</feature>
<evidence type="ECO:0000259" key="6">
    <source>
        <dbReference type="Pfam" id="PF05182"/>
    </source>
</evidence>
<dbReference type="AlphaFoldDB" id="A0A6A6GMZ3"/>
<dbReference type="InterPro" id="IPR007854">
    <property type="entry name" value="Fip1_dom"/>
</dbReference>
<evidence type="ECO:0000256" key="5">
    <source>
        <dbReference type="SAM" id="MobiDB-lite"/>
    </source>
</evidence>
<feature type="region of interest" description="Disordered" evidence="5">
    <location>
        <begin position="1"/>
        <end position="97"/>
    </location>
</feature>
<dbReference type="GO" id="GO:0005847">
    <property type="term" value="C:mRNA cleavage and polyadenylation specificity factor complex"/>
    <property type="evidence" value="ECO:0007669"/>
    <property type="project" value="TreeGrafter"/>
</dbReference>
<evidence type="ECO:0000313" key="8">
    <source>
        <dbReference type="Proteomes" id="UP000799538"/>
    </source>
</evidence>
<reference evidence="8" key="1">
    <citation type="journal article" date="2020" name="Stud. Mycol.">
        <title>101 Dothideomycetes genomes: A test case for predicting lifestyles and emergence of pathogens.</title>
        <authorList>
            <person name="Haridas S."/>
            <person name="Albert R."/>
            <person name="Binder M."/>
            <person name="Bloem J."/>
            <person name="LaButti K."/>
            <person name="Salamov A."/>
            <person name="Andreopoulos B."/>
            <person name="Baker S."/>
            <person name="Barry K."/>
            <person name="Bills G."/>
            <person name="Bluhm B."/>
            <person name="Cannon C."/>
            <person name="Castanera R."/>
            <person name="Culley D."/>
            <person name="Daum C."/>
            <person name="Ezra D."/>
            <person name="Gonzalez J."/>
            <person name="Henrissat B."/>
            <person name="Kuo A."/>
            <person name="Liang C."/>
            <person name="Lipzen A."/>
            <person name="Lutzoni F."/>
            <person name="Magnuson J."/>
            <person name="Mondo S."/>
            <person name="Nolan M."/>
            <person name="Ohm R."/>
            <person name="Pangilinan J."/>
            <person name="Park H.-J."/>
            <person name="Ramirez L."/>
            <person name="Alfaro M."/>
            <person name="Sun H."/>
            <person name="Tritt A."/>
            <person name="Yoshinaga Y."/>
            <person name="Zwiers L.-H."/>
            <person name="Turgeon B."/>
            <person name="Goodwin S."/>
            <person name="Spatafora J."/>
            <person name="Crous P."/>
            <person name="Grigoriev I."/>
        </authorList>
    </citation>
    <scope>NUCLEOTIDE SEQUENCE [LARGE SCALE GENOMIC DNA]</scope>
    <source>
        <strain evidence="8">CECT 20119</strain>
    </source>
</reference>
<feature type="compositionally biased region" description="Acidic residues" evidence="5">
    <location>
        <begin position="37"/>
        <end position="58"/>
    </location>
</feature>
<keyword evidence="4" id="KW-0539">Nucleus</keyword>
<evidence type="ECO:0000256" key="4">
    <source>
        <dbReference type="ARBA" id="ARBA00023242"/>
    </source>
</evidence>